<dbReference type="GO" id="GO:0045944">
    <property type="term" value="P:positive regulation of transcription by RNA polymerase II"/>
    <property type="evidence" value="ECO:0007669"/>
    <property type="project" value="TreeGrafter"/>
</dbReference>
<dbReference type="GO" id="GO:0030154">
    <property type="term" value="P:cell differentiation"/>
    <property type="evidence" value="ECO:0007669"/>
    <property type="project" value="TreeGrafter"/>
</dbReference>
<dbReference type="AlphaFoldDB" id="A0A818ZA64"/>
<dbReference type="SUPFAM" id="SSF57716">
    <property type="entry name" value="Glucocorticoid receptor-like (DNA-binding domain)"/>
    <property type="match status" value="1"/>
</dbReference>
<evidence type="ECO:0000313" key="12">
    <source>
        <dbReference type="EMBL" id="CAF3766739.1"/>
    </source>
</evidence>
<dbReference type="PANTHER" id="PTHR24082">
    <property type="entry name" value="NUCLEAR HORMONE RECEPTOR"/>
    <property type="match status" value="1"/>
</dbReference>
<evidence type="ECO:0000256" key="3">
    <source>
        <dbReference type="ARBA" id="ARBA00022833"/>
    </source>
</evidence>
<keyword evidence="4" id="KW-0805">Transcription regulation</keyword>
<dbReference type="Proteomes" id="UP000663860">
    <property type="component" value="Unassembled WGS sequence"/>
</dbReference>
<evidence type="ECO:0000256" key="9">
    <source>
        <dbReference type="SAM" id="MobiDB-lite"/>
    </source>
</evidence>
<name>A0A818ZA64_9BILA</name>
<evidence type="ECO:0000256" key="4">
    <source>
        <dbReference type="ARBA" id="ARBA00023015"/>
    </source>
</evidence>
<dbReference type="PANTHER" id="PTHR24082:SF283">
    <property type="entry name" value="NUCLEAR HORMONE RECEPTOR HR96"/>
    <property type="match status" value="1"/>
</dbReference>
<dbReference type="GO" id="GO:0000978">
    <property type="term" value="F:RNA polymerase II cis-regulatory region sequence-specific DNA binding"/>
    <property type="evidence" value="ECO:0007669"/>
    <property type="project" value="TreeGrafter"/>
</dbReference>
<dbReference type="GO" id="GO:0000122">
    <property type="term" value="P:negative regulation of transcription by RNA polymerase II"/>
    <property type="evidence" value="ECO:0007669"/>
    <property type="project" value="TreeGrafter"/>
</dbReference>
<dbReference type="PROSITE" id="PS51030">
    <property type="entry name" value="NUCLEAR_REC_DBD_2"/>
    <property type="match status" value="1"/>
</dbReference>
<evidence type="ECO:0000256" key="7">
    <source>
        <dbReference type="ARBA" id="ARBA00023170"/>
    </source>
</evidence>
<keyword evidence="3" id="KW-0862">Zinc</keyword>
<dbReference type="PRINTS" id="PR00047">
    <property type="entry name" value="STROIDFINGER"/>
</dbReference>
<dbReference type="SMART" id="SM00399">
    <property type="entry name" value="ZnF_C4"/>
    <property type="match status" value="1"/>
</dbReference>
<dbReference type="InterPro" id="IPR013088">
    <property type="entry name" value="Znf_NHR/GATA"/>
</dbReference>
<organism evidence="12 13">
    <name type="scientific">Adineta steineri</name>
    <dbReference type="NCBI Taxonomy" id="433720"/>
    <lineage>
        <taxon>Eukaryota</taxon>
        <taxon>Metazoa</taxon>
        <taxon>Spiralia</taxon>
        <taxon>Gnathifera</taxon>
        <taxon>Rotifera</taxon>
        <taxon>Eurotatoria</taxon>
        <taxon>Bdelloidea</taxon>
        <taxon>Adinetida</taxon>
        <taxon>Adinetidae</taxon>
        <taxon>Adineta</taxon>
    </lineage>
</organism>
<dbReference type="EMBL" id="CAJOBB010000863">
    <property type="protein sequence ID" value="CAF3766739.1"/>
    <property type="molecule type" value="Genomic_DNA"/>
</dbReference>
<dbReference type="InterPro" id="IPR001628">
    <property type="entry name" value="Znf_hrmn_rcpt"/>
</dbReference>
<sequence>MLQTMNSYNYDNIYPQYDNHEDPNSNSIFMKLVPKKMYSNSVNQILSSDPCRVCGFDKNTGRNFGVITCSTCKAFFRRNGRTGSLLPPCRFGGQCSVTERTRRQCSSCRLAKCFAVGMQKDLIRTDEERAARLQLVKANRIQRHGKYQQHAPCDIKKSPHQNDSSSSFSLLSSNDWIQITNIRNAYGHFCLNPILHAEEEREEYLTAQPIKCRLKEHSFLNVLNVRLTSLSTFFSTTIPAYSIGMNRNDRQWLIHMNLHYLFLFSSMDLMNINGNQLHFGSNKACYNVYLYVFGQDLLIREEYLIHKLNHLIGHDSAISKIMQIILFLSPCLVTNSYRMLNSYQPSPETILHIHHAQQEYTHILWSYLIYRYGEIKAQKLFMSIIGHVLQQQIYGNDVDKSLIERQPFGNLVYSMLTSFSID</sequence>
<protein>
    <recommendedName>
        <fullName evidence="10">Nuclear receptor domain-containing protein</fullName>
    </recommendedName>
</protein>
<keyword evidence="1" id="KW-0479">Metal-binding</keyword>
<accession>A0A818ZA64</accession>
<keyword evidence="7" id="KW-0675">Receptor</keyword>
<comment type="caution">
    <text evidence="12">The sequence shown here is derived from an EMBL/GenBank/DDBJ whole genome shotgun (WGS) entry which is preliminary data.</text>
</comment>
<dbReference type="Gene3D" id="3.30.50.10">
    <property type="entry name" value="Erythroid Transcription Factor GATA-1, subunit A"/>
    <property type="match status" value="1"/>
</dbReference>
<evidence type="ECO:0000313" key="13">
    <source>
        <dbReference type="Proteomes" id="UP000663868"/>
    </source>
</evidence>
<dbReference type="Pfam" id="PF00105">
    <property type="entry name" value="zf-C4"/>
    <property type="match status" value="1"/>
</dbReference>
<evidence type="ECO:0000256" key="5">
    <source>
        <dbReference type="ARBA" id="ARBA00023125"/>
    </source>
</evidence>
<evidence type="ECO:0000256" key="8">
    <source>
        <dbReference type="ARBA" id="ARBA00023242"/>
    </source>
</evidence>
<dbReference type="Proteomes" id="UP000663868">
    <property type="component" value="Unassembled WGS sequence"/>
</dbReference>
<evidence type="ECO:0000259" key="10">
    <source>
        <dbReference type="PROSITE" id="PS51030"/>
    </source>
</evidence>
<keyword evidence="5" id="KW-0238">DNA-binding</keyword>
<dbReference type="EMBL" id="CAJNOE010000539">
    <property type="protein sequence ID" value="CAF1262358.1"/>
    <property type="molecule type" value="Genomic_DNA"/>
</dbReference>
<keyword evidence="2" id="KW-0863">Zinc-finger</keyword>
<dbReference type="GO" id="GO:0004879">
    <property type="term" value="F:nuclear receptor activity"/>
    <property type="evidence" value="ECO:0007669"/>
    <property type="project" value="TreeGrafter"/>
</dbReference>
<feature type="region of interest" description="Disordered" evidence="9">
    <location>
        <begin position="143"/>
        <end position="167"/>
    </location>
</feature>
<dbReference type="PROSITE" id="PS00031">
    <property type="entry name" value="NUCLEAR_REC_DBD_1"/>
    <property type="match status" value="1"/>
</dbReference>
<evidence type="ECO:0000256" key="6">
    <source>
        <dbReference type="ARBA" id="ARBA00023163"/>
    </source>
</evidence>
<evidence type="ECO:0000313" key="11">
    <source>
        <dbReference type="EMBL" id="CAF1262358.1"/>
    </source>
</evidence>
<dbReference type="GO" id="GO:0008270">
    <property type="term" value="F:zinc ion binding"/>
    <property type="evidence" value="ECO:0007669"/>
    <property type="project" value="UniProtKB-KW"/>
</dbReference>
<gene>
    <name evidence="11" type="ORF">IZO911_LOCUS31959</name>
    <name evidence="12" type="ORF">KXQ929_LOCUS15124</name>
</gene>
<reference evidence="12" key="1">
    <citation type="submission" date="2021-02" db="EMBL/GenBank/DDBJ databases">
        <authorList>
            <person name="Nowell W R."/>
        </authorList>
    </citation>
    <scope>NUCLEOTIDE SEQUENCE</scope>
</reference>
<keyword evidence="6" id="KW-0804">Transcription</keyword>
<keyword evidence="8" id="KW-0539">Nucleus</keyword>
<evidence type="ECO:0000256" key="1">
    <source>
        <dbReference type="ARBA" id="ARBA00022723"/>
    </source>
</evidence>
<proteinExistence type="predicted"/>
<evidence type="ECO:0000256" key="2">
    <source>
        <dbReference type="ARBA" id="ARBA00022771"/>
    </source>
</evidence>
<dbReference type="InterPro" id="IPR050234">
    <property type="entry name" value="Nuclear_hormone_rcpt_NR1"/>
</dbReference>
<feature type="domain" description="Nuclear receptor" evidence="10">
    <location>
        <begin position="48"/>
        <end position="125"/>
    </location>
</feature>